<organism evidence="1 2">
    <name type="scientific">Desulfocicer vacuolatum DSM 3385</name>
    <dbReference type="NCBI Taxonomy" id="1121400"/>
    <lineage>
        <taxon>Bacteria</taxon>
        <taxon>Pseudomonadati</taxon>
        <taxon>Thermodesulfobacteriota</taxon>
        <taxon>Desulfobacteria</taxon>
        <taxon>Desulfobacterales</taxon>
        <taxon>Desulfobacteraceae</taxon>
        <taxon>Desulfocicer</taxon>
    </lineage>
</organism>
<dbReference type="RefSeq" id="WP_084067322.1">
    <property type="nucleotide sequence ID" value="NZ_FWXY01000004.1"/>
</dbReference>
<dbReference type="AlphaFoldDB" id="A0A1W2A411"/>
<gene>
    <name evidence="1" type="ORF">SAMN02746065_10492</name>
</gene>
<keyword evidence="2" id="KW-1185">Reference proteome</keyword>
<evidence type="ECO:0000313" key="1">
    <source>
        <dbReference type="EMBL" id="SMC55427.1"/>
    </source>
</evidence>
<reference evidence="1 2" key="1">
    <citation type="submission" date="2017-04" db="EMBL/GenBank/DDBJ databases">
        <authorList>
            <person name="Afonso C.L."/>
            <person name="Miller P.J."/>
            <person name="Scott M.A."/>
            <person name="Spackman E."/>
            <person name="Goraichik I."/>
            <person name="Dimitrov K.M."/>
            <person name="Suarez D.L."/>
            <person name="Swayne D.E."/>
        </authorList>
    </citation>
    <scope>NUCLEOTIDE SEQUENCE [LARGE SCALE GENOMIC DNA]</scope>
    <source>
        <strain evidence="1 2">DSM 3385</strain>
    </source>
</reference>
<accession>A0A1W2A411</accession>
<name>A0A1W2A411_9BACT</name>
<evidence type="ECO:0000313" key="2">
    <source>
        <dbReference type="Proteomes" id="UP000192418"/>
    </source>
</evidence>
<sequence>MDAILVEYDARKNTLDFAKGGLVEDWVAVCRRFNDDVHRVRDVDDVESYTALYECFDEKDKKHYYLVKEDDSLFKIRRKNFLKNIGT</sequence>
<protein>
    <submittedName>
        <fullName evidence="1">Uncharacterized protein</fullName>
    </submittedName>
</protein>
<dbReference type="Proteomes" id="UP000192418">
    <property type="component" value="Unassembled WGS sequence"/>
</dbReference>
<dbReference type="OrthoDB" id="5420628at2"/>
<dbReference type="EMBL" id="FWXY01000004">
    <property type="protein sequence ID" value="SMC55427.1"/>
    <property type="molecule type" value="Genomic_DNA"/>
</dbReference>
<proteinExistence type="predicted"/>